<name>A0A543CR82_9ACTN</name>
<feature type="region of interest" description="Disordered" evidence="1">
    <location>
        <begin position="193"/>
        <end position="218"/>
    </location>
</feature>
<proteinExistence type="predicted"/>
<protein>
    <recommendedName>
        <fullName evidence="4">Nitroreductase family protein</fullName>
    </recommendedName>
</protein>
<dbReference type="Proteomes" id="UP000316096">
    <property type="component" value="Unassembled WGS sequence"/>
</dbReference>
<organism evidence="2 3">
    <name type="scientific">Actinoallomurus bryophytorum</name>
    <dbReference type="NCBI Taxonomy" id="1490222"/>
    <lineage>
        <taxon>Bacteria</taxon>
        <taxon>Bacillati</taxon>
        <taxon>Actinomycetota</taxon>
        <taxon>Actinomycetes</taxon>
        <taxon>Streptosporangiales</taxon>
        <taxon>Thermomonosporaceae</taxon>
        <taxon>Actinoallomurus</taxon>
    </lineage>
</organism>
<accession>A0A543CR82</accession>
<comment type="caution">
    <text evidence="2">The sequence shown here is derived from an EMBL/GenBank/DDBJ whole genome shotgun (WGS) entry which is preliminary data.</text>
</comment>
<dbReference type="Gene3D" id="3.40.109.10">
    <property type="entry name" value="NADH Oxidase"/>
    <property type="match status" value="1"/>
</dbReference>
<dbReference type="AlphaFoldDB" id="A0A543CR82"/>
<feature type="compositionally biased region" description="Low complexity" evidence="1">
    <location>
        <begin position="193"/>
        <end position="211"/>
    </location>
</feature>
<sequence>MNAVETPRADEIAHFLVDAAVWAPSVYDTQPWWFGTRGWTVTVHADAERRLDVADPRGREMFISCGAALYTLRLAVRNIGRMPEVRLRSDPRRPGLIADVRVGVEEPATAEERQTYAQVRRRHTHSGGFRPGGLPIGLLQALRTHAYCEQASLRIVADPRARIALAALTEAAEQVQRQNPAYAAEVARWAAGDRPAAPADQAAPLAPLGPEEPCPRESAHLDPDFAGCDFARGQGWGQAGTEQRDANGVVALLVTDDDDRDDWLCAGQALQRILLCAAEYEVSAAFHSQALEVPELREFIRNRFCDGAHPQMIMRLGVAHEGPARRSVTELTRGEL</sequence>
<reference evidence="2 3" key="1">
    <citation type="submission" date="2019-06" db="EMBL/GenBank/DDBJ databases">
        <title>Sequencing the genomes of 1000 actinobacteria strains.</title>
        <authorList>
            <person name="Klenk H.-P."/>
        </authorList>
    </citation>
    <scope>NUCLEOTIDE SEQUENCE [LARGE SCALE GENOMIC DNA]</scope>
    <source>
        <strain evidence="2 3">DSM 102200</strain>
    </source>
</reference>
<keyword evidence="3" id="KW-1185">Reference proteome</keyword>
<dbReference type="SUPFAM" id="SSF55469">
    <property type="entry name" value="FMN-dependent nitroreductase-like"/>
    <property type="match status" value="1"/>
</dbReference>
<dbReference type="RefSeq" id="WP_141958550.1">
    <property type="nucleotide sequence ID" value="NZ_VFOZ01000001.1"/>
</dbReference>
<gene>
    <name evidence="2" type="ORF">FB559_5312</name>
</gene>
<evidence type="ECO:0000313" key="3">
    <source>
        <dbReference type="Proteomes" id="UP000316096"/>
    </source>
</evidence>
<dbReference type="OrthoDB" id="8156917at2"/>
<dbReference type="NCBIfam" id="NF047509">
    <property type="entry name" value="Rv3131_FMN_oxido"/>
    <property type="match status" value="1"/>
</dbReference>
<dbReference type="EMBL" id="VFOZ01000001">
    <property type="protein sequence ID" value="TQL99616.1"/>
    <property type="molecule type" value="Genomic_DNA"/>
</dbReference>
<dbReference type="GO" id="GO:0016491">
    <property type="term" value="F:oxidoreductase activity"/>
    <property type="evidence" value="ECO:0007669"/>
    <property type="project" value="InterPro"/>
</dbReference>
<evidence type="ECO:0008006" key="4">
    <source>
        <dbReference type="Google" id="ProtNLM"/>
    </source>
</evidence>
<dbReference type="InterPro" id="IPR000415">
    <property type="entry name" value="Nitroreductase-like"/>
</dbReference>
<evidence type="ECO:0000256" key="1">
    <source>
        <dbReference type="SAM" id="MobiDB-lite"/>
    </source>
</evidence>
<evidence type="ECO:0000313" key="2">
    <source>
        <dbReference type="EMBL" id="TQL99616.1"/>
    </source>
</evidence>